<dbReference type="Proteomes" id="UP000235388">
    <property type="component" value="Unassembled WGS sequence"/>
</dbReference>
<evidence type="ECO:0000256" key="1">
    <source>
        <dbReference type="SAM" id="MobiDB-lite"/>
    </source>
</evidence>
<proteinExistence type="predicted"/>
<dbReference type="STRING" id="200324.A0A2N5UI39"/>
<dbReference type="OrthoDB" id="10354305at2759"/>
<evidence type="ECO:0000313" key="3">
    <source>
        <dbReference type="Proteomes" id="UP000235388"/>
    </source>
</evidence>
<dbReference type="AlphaFoldDB" id="A0A2N5UI39"/>
<feature type="region of interest" description="Disordered" evidence="1">
    <location>
        <begin position="1"/>
        <end position="55"/>
    </location>
</feature>
<gene>
    <name evidence="2" type="ORF">PCANC_19651</name>
</gene>
<reference evidence="2 3" key="1">
    <citation type="submission" date="2017-11" db="EMBL/GenBank/DDBJ databases">
        <title>De novo assembly and phasing of dikaryotic genomes from two isolates of Puccinia coronata f. sp. avenae, the causal agent of oat crown rust.</title>
        <authorList>
            <person name="Miller M.E."/>
            <person name="Zhang Y."/>
            <person name="Omidvar V."/>
            <person name="Sperschneider J."/>
            <person name="Schwessinger B."/>
            <person name="Raley C."/>
            <person name="Palmer J.M."/>
            <person name="Garnica D."/>
            <person name="Upadhyaya N."/>
            <person name="Rathjen J."/>
            <person name="Taylor J.M."/>
            <person name="Park R.F."/>
            <person name="Dodds P.N."/>
            <person name="Hirsch C.D."/>
            <person name="Kianian S.F."/>
            <person name="Figueroa M."/>
        </authorList>
    </citation>
    <scope>NUCLEOTIDE SEQUENCE [LARGE SCALE GENOMIC DNA]</scope>
    <source>
        <strain evidence="2">12NC29</strain>
    </source>
</reference>
<feature type="compositionally biased region" description="Basic and acidic residues" evidence="1">
    <location>
        <begin position="15"/>
        <end position="40"/>
    </location>
</feature>
<organism evidence="2 3">
    <name type="scientific">Puccinia coronata f. sp. avenae</name>
    <dbReference type="NCBI Taxonomy" id="200324"/>
    <lineage>
        <taxon>Eukaryota</taxon>
        <taxon>Fungi</taxon>
        <taxon>Dikarya</taxon>
        <taxon>Basidiomycota</taxon>
        <taxon>Pucciniomycotina</taxon>
        <taxon>Pucciniomycetes</taxon>
        <taxon>Pucciniales</taxon>
        <taxon>Pucciniaceae</taxon>
        <taxon>Puccinia</taxon>
    </lineage>
</organism>
<protein>
    <submittedName>
        <fullName evidence="2">Uncharacterized protein</fullName>
    </submittedName>
</protein>
<name>A0A2N5UI39_9BASI</name>
<dbReference type="EMBL" id="PGCJ01000223">
    <property type="protein sequence ID" value="PLW37357.1"/>
    <property type="molecule type" value="Genomic_DNA"/>
</dbReference>
<keyword evidence="3" id="KW-1185">Reference proteome</keyword>
<sequence length="174" mass="19888">MNVDENLNGLTEPVDNGHEAHVDNSKDPKEDSELDVEAKGIPEGLFSEPESDNDETELEWIDLINIAMEQMTSEAEEQINSEPLLPTFRQEEAKIDKVSPEKNPWYPFLNKEQMQAKIRSLINHTIIEEESVFGNPMFALNAKELIADILFLRKQTDSMFTRLRNQLNGLRSSS</sequence>
<comment type="caution">
    <text evidence="2">The sequence shown here is derived from an EMBL/GenBank/DDBJ whole genome shotgun (WGS) entry which is preliminary data.</text>
</comment>
<evidence type="ECO:0000313" key="2">
    <source>
        <dbReference type="EMBL" id="PLW37357.1"/>
    </source>
</evidence>
<accession>A0A2N5UI39</accession>